<reference evidence="2" key="1">
    <citation type="submission" date="2020-04" db="EMBL/GenBank/DDBJ databases">
        <authorList>
            <person name="Zhang T."/>
        </authorList>
    </citation>
    <scope>NUCLEOTIDE SEQUENCE</scope>
    <source>
        <strain evidence="2">HKST-UBA15</strain>
    </source>
</reference>
<comment type="caution">
    <text evidence="2">The sequence shown here is derived from an EMBL/GenBank/DDBJ whole genome shotgun (WGS) entry which is preliminary data.</text>
</comment>
<dbReference type="Proteomes" id="UP000745577">
    <property type="component" value="Unassembled WGS sequence"/>
</dbReference>
<evidence type="ECO:0000313" key="2">
    <source>
        <dbReference type="EMBL" id="MCA9380115.1"/>
    </source>
</evidence>
<accession>A0A955I7D4</accession>
<name>A0A955I7D4_9BACT</name>
<sequence length="387" mass="43476">MTQENDLNIKGIPLSVYLLVILGLFLSACNGIDMPKKENYRTVNGIPIVNGMNENTRISEDVITLFLSRNSSRVSELGCVMPTETNPIRFVTGDHNGNPFVSGSSTVIHMPENRYLEMVPVFAHELFHTSFCSAIELDFELRGWTDTDKNFVSDNRNISVINQNGFSLNISVDGQDFPIKGAEEMAASIFLRNEIAQFRNDQEGVTNGYGNKPTYYKPLFDQTLTFLNTKANGMITEDEMYSAMDLAVSKGTRKTNGFTIFSDELSNLIYQKGFDPGADFKVQFIETLYNWQITDPSQSSTPNEGGREIIASTLKNKGTRDLLLKLVAESIDGDEVALADLDILTSAKTKKARNEAARDITRARYKRNHPKQIEKLVKDETLYRTHF</sequence>
<dbReference type="AlphaFoldDB" id="A0A955I7D4"/>
<keyword evidence="1" id="KW-0812">Transmembrane</keyword>
<proteinExistence type="predicted"/>
<feature type="transmembrane region" description="Helical" evidence="1">
    <location>
        <begin position="12"/>
        <end position="32"/>
    </location>
</feature>
<dbReference type="EMBL" id="JAGQLL010000031">
    <property type="protein sequence ID" value="MCA9380115.1"/>
    <property type="molecule type" value="Genomic_DNA"/>
</dbReference>
<evidence type="ECO:0000313" key="3">
    <source>
        <dbReference type="Proteomes" id="UP000745577"/>
    </source>
</evidence>
<keyword evidence="1" id="KW-1133">Transmembrane helix</keyword>
<evidence type="ECO:0000256" key="1">
    <source>
        <dbReference type="SAM" id="Phobius"/>
    </source>
</evidence>
<gene>
    <name evidence="2" type="ORF">KC675_02945</name>
</gene>
<organism evidence="2 3">
    <name type="scientific">Candidatus Dojkabacteria bacterium</name>
    <dbReference type="NCBI Taxonomy" id="2099670"/>
    <lineage>
        <taxon>Bacteria</taxon>
        <taxon>Candidatus Dojkabacteria</taxon>
    </lineage>
</organism>
<reference evidence="2" key="2">
    <citation type="journal article" date="2021" name="Microbiome">
        <title>Successional dynamics and alternative stable states in a saline activated sludge microbial community over 9 years.</title>
        <authorList>
            <person name="Wang Y."/>
            <person name="Ye J."/>
            <person name="Ju F."/>
            <person name="Liu L."/>
            <person name="Boyd J.A."/>
            <person name="Deng Y."/>
            <person name="Parks D.H."/>
            <person name="Jiang X."/>
            <person name="Yin X."/>
            <person name="Woodcroft B.J."/>
            <person name="Tyson G.W."/>
            <person name="Hugenholtz P."/>
            <person name="Polz M.F."/>
            <person name="Zhang T."/>
        </authorList>
    </citation>
    <scope>NUCLEOTIDE SEQUENCE</scope>
    <source>
        <strain evidence="2">HKST-UBA15</strain>
    </source>
</reference>
<protein>
    <submittedName>
        <fullName evidence="2">Uncharacterized protein</fullName>
    </submittedName>
</protein>
<keyword evidence="1" id="KW-0472">Membrane</keyword>